<protein>
    <recommendedName>
        <fullName evidence="8">Glucose-methanol-choline oxidoreductase N-terminal domain-containing protein</fullName>
    </recommendedName>
</protein>
<evidence type="ECO:0000256" key="1">
    <source>
        <dbReference type="ARBA" id="ARBA00001974"/>
    </source>
</evidence>
<dbReference type="EMBL" id="JBAHYK010000211">
    <property type="protein sequence ID" value="KAL0576624.1"/>
    <property type="molecule type" value="Genomic_DNA"/>
</dbReference>
<evidence type="ECO:0000259" key="8">
    <source>
        <dbReference type="PROSITE" id="PS00624"/>
    </source>
</evidence>
<evidence type="ECO:0000256" key="2">
    <source>
        <dbReference type="ARBA" id="ARBA00010790"/>
    </source>
</evidence>
<evidence type="ECO:0000256" key="6">
    <source>
        <dbReference type="ARBA" id="ARBA00023002"/>
    </source>
</evidence>
<comment type="caution">
    <text evidence="9">The sequence shown here is derived from an EMBL/GenBank/DDBJ whole genome shotgun (WGS) entry which is preliminary data.</text>
</comment>
<evidence type="ECO:0000256" key="5">
    <source>
        <dbReference type="ARBA" id="ARBA00022827"/>
    </source>
</evidence>
<dbReference type="SUPFAM" id="SSF51905">
    <property type="entry name" value="FAD/NAD(P)-binding domain"/>
    <property type="match status" value="1"/>
</dbReference>
<dbReference type="Pfam" id="PF00732">
    <property type="entry name" value="GMC_oxred_N"/>
    <property type="match status" value="1"/>
</dbReference>
<evidence type="ECO:0000313" key="9">
    <source>
        <dbReference type="EMBL" id="KAL0576624.1"/>
    </source>
</evidence>
<evidence type="ECO:0000256" key="7">
    <source>
        <dbReference type="ARBA" id="ARBA00023180"/>
    </source>
</evidence>
<dbReference type="Pfam" id="PF05199">
    <property type="entry name" value="GMC_oxred_C"/>
    <property type="match status" value="1"/>
</dbReference>
<feature type="domain" description="Glucose-methanol-choline oxidoreductase N-terminal" evidence="8">
    <location>
        <begin position="276"/>
        <end position="290"/>
    </location>
</feature>
<keyword evidence="4" id="KW-0732">Signal</keyword>
<dbReference type="Gene3D" id="3.50.50.60">
    <property type="entry name" value="FAD/NAD(P)-binding domain"/>
    <property type="match status" value="1"/>
</dbReference>
<dbReference type="Proteomes" id="UP001465976">
    <property type="component" value="Unassembled WGS sequence"/>
</dbReference>
<comment type="cofactor">
    <cofactor evidence="1">
        <name>FAD</name>
        <dbReference type="ChEBI" id="CHEBI:57692"/>
    </cofactor>
</comment>
<dbReference type="InterPro" id="IPR012132">
    <property type="entry name" value="GMC_OxRdtase"/>
</dbReference>
<keyword evidence="7" id="KW-0325">Glycoprotein</keyword>
<dbReference type="PANTHER" id="PTHR11552">
    <property type="entry name" value="GLUCOSE-METHANOL-CHOLINE GMC OXIDOREDUCTASE"/>
    <property type="match status" value="1"/>
</dbReference>
<name>A0ABR3FMK0_9AGAR</name>
<dbReference type="SUPFAM" id="SSF54373">
    <property type="entry name" value="FAD-linked reductases, C-terminal domain"/>
    <property type="match status" value="1"/>
</dbReference>
<evidence type="ECO:0000313" key="10">
    <source>
        <dbReference type="Proteomes" id="UP001465976"/>
    </source>
</evidence>
<keyword evidence="3" id="KW-0285">Flavoprotein</keyword>
<dbReference type="InterPro" id="IPR000172">
    <property type="entry name" value="GMC_OxRdtase_N"/>
</dbReference>
<dbReference type="InterPro" id="IPR007867">
    <property type="entry name" value="GMC_OxRtase_C"/>
</dbReference>
<accession>A0ABR3FMK0</accession>
<dbReference type="Gene3D" id="3.30.560.10">
    <property type="entry name" value="Glucose Oxidase, domain 3"/>
    <property type="match status" value="1"/>
</dbReference>
<keyword evidence="6" id="KW-0560">Oxidoreductase</keyword>
<gene>
    <name evidence="9" type="ORF">V5O48_005354</name>
</gene>
<dbReference type="PIRSF" id="PIRSF000137">
    <property type="entry name" value="Alcohol_oxidase"/>
    <property type="match status" value="1"/>
</dbReference>
<evidence type="ECO:0000256" key="4">
    <source>
        <dbReference type="ARBA" id="ARBA00022729"/>
    </source>
</evidence>
<comment type="similarity">
    <text evidence="2">Belongs to the GMC oxidoreductase family.</text>
</comment>
<evidence type="ECO:0000256" key="3">
    <source>
        <dbReference type="ARBA" id="ARBA00022630"/>
    </source>
</evidence>
<dbReference type="PANTHER" id="PTHR11552:SF201">
    <property type="entry name" value="GLUCOSE-METHANOL-CHOLINE OXIDOREDUCTASE N-TERMINAL DOMAIN-CONTAINING PROTEIN"/>
    <property type="match status" value="1"/>
</dbReference>
<proteinExistence type="inferred from homology"/>
<reference evidence="9 10" key="1">
    <citation type="submission" date="2024-02" db="EMBL/GenBank/DDBJ databases">
        <title>A draft genome for the cacao thread blight pathogen Marasmius crinis-equi.</title>
        <authorList>
            <person name="Cohen S.P."/>
            <person name="Baruah I.K."/>
            <person name="Amoako-Attah I."/>
            <person name="Bukari Y."/>
            <person name="Meinhardt L.W."/>
            <person name="Bailey B.A."/>
        </authorList>
    </citation>
    <scope>NUCLEOTIDE SEQUENCE [LARGE SCALE GENOMIC DNA]</scope>
    <source>
        <strain evidence="9 10">GH-76</strain>
    </source>
</reference>
<keyword evidence="5" id="KW-0274">FAD</keyword>
<keyword evidence="10" id="KW-1185">Reference proteome</keyword>
<organism evidence="9 10">
    <name type="scientific">Marasmius crinis-equi</name>
    <dbReference type="NCBI Taxonomy" id="585013"/>
    <lineage>
        <taxon>Eukaryota</taxon>
        <taxon>Fungi</taxon>
        <taxon>Dikarya</taxon>
        <taxon>Basidiomycota</taxon>
        <taxon>Agaricomycotina</taxon>
        <taxon>Agaricomycetes</taxon>
        <taxon>Agaricomycetidae</taxon>
        <taxon>Agaricales</taxon>
        <taxon>Marasmiineae</taxon>
        <taxon>Marasmiaceae</taxon>
        <taxon>Marasmius</taxon>
    </lineage>
</organism>
<dbReference type="PROSITE" id="PS00624">
    <property type="entry name" value="GMC_OXRED_2"/>
    <property type="match status" value="1"/>
</dbReference>
<sequence>MQNIPQAVDYIIVGGGTAGNVVAARLAERGHSVLVLEAGKDVSAEPEVKTPGLSTVNFINPDKNWSFMSTPQTHVNGRQIFLPRGKCLGGSSIINFMQLNHPGAQEFDDAFKSFGIDGWSWNDLLPYFKKFEKLNTASPIDTHIQPDLSRHGDSGPVEATVPVETTEPRELFFKVMNEIGVETNRDMRRGKNVGVWNGYQAIDSVERSRMSSDRAYLQPNLSKLPDLHVVTEAHVTRVLLSTPSNGSVPAAEGVEFLHGGEKRTVKAAKEVIVSAGSYHTPQVLELSGIGDPSILSKHGIQTLVESPGDHILAPTVWELPPEADTYDALRNDPAAAGVEMNKYQTEKRGKFAIVPLSFATLPASKVVPAEQKAALKDAFKESAKAANHPLVNKMVDLQLRWMENDDITFTELVESSAFYPASTNPTPDPSKRYFSIMFALQFPLSRGTVHITSTDPTEKPAVDPQFFSRDSDLQVMLAAIKLVRSLVKTKTFGQSVLGEVSPGKDAETDDQLKEYIKNNLGVVFHPVGTAAMLPKELGGVVDKNLKVYGADKLRVVDASIFPIEFSVHPLATIYAMAEKAADIISGSA</sequence>
<dbReference type="InterPro" id="IPR036188">
    <property type="entry name" value="FAD/NAD-bd_sf"/>
</dbReference>